<comment type="cofactor">
    <cofactor evidence="1">
        <name>FAD</name>
        <dbReference type="ChEBI" id="CHEBI:57692"/>
    </cofactor>
</comment>
<dbReference type="SUPFAM" id="SSF51905">
    <property type="entry name" value="FAD/NAD(P)-binding domain"/>
    <property type="match status" value="1"/>
</dbReference>
<evidence type="ECO:0000256" key="2">
    <source>
        <dbReference type="ARBA" id="ARBA00005272"/>
    </source>
</evidence>
<dbReference type="InterPro" id="IPR051169">
    <property type="entry name" value="NADH-Q_oxidoreductase"/>
</dbReference>
<dbReference type="Gene3D" id="3.50.50.100">
    <property type="match status" value="1"/>
</dbReference>
<reference evidence="7 8" key="1">
    <citation type="journal article" date="2019" name="ACS Chem. Biol.">
        <title>Identification and Mobilization of a Cryptic Antibiotic Biosynthesis Gene Locus from a Human-Pathogenic Nocardia Isolate.</title>
        <authorList>
            <person name="Herisse M."/>
            <person name="Ishida K."/>
            <person name="Porter J.L."/>
            <person name="Howden B."/>
            <person name="Hertweck C."/>
            <person name="Stinear T.P."/>
            <person name="Pidot S.J."/>
        </authorList>
    </citation>
    <scope>NUCLEOTIDE SEQUENCE [LARGE SCALE GENOMIC DNA]</scope>
    <source>
        <strain evidence="7 8">AUSMDU00012717</strain>
    </source>
</reference>
<dbReference type="RefSeq" id="WP_167478589.1">
    <property type="nucleotide sequence ID" value="NZ_CP046172.1"/>
</dbReference>
<keyword evidence="5" id="KW-0560">Oxidoreductase</keyword>
<dbReference type="PRINTS" id="PR00368">
    <property type="entry name" value="FADPNR"/>
</dbReference>
<evidence type="ECO:0000313" key="7">
    <source>
        <dbReference type="EMBL" id="QIS16527.1"/>
    </source>
</evidence>
<dbReference type="GO" id="GO:0019646">
    <property type="term" value="P:aerobic electron transport chain"/>
    <property type="evidence" value="ECO:0007669"/>
    <property type="project" value="TreeGrafter"/>
</dbReference>
<dbReference type="InterPro" id="IPR023753">
    <property type="entry name" value="FAD/NAD-binding_dom"/>
</dbReference>
<comment type="similarity">
    <text evidence="2">Belongs to the NADH dehydrogenase family.</text>
</comment>
<dbReference type="KEGG" id="nah:F5544_43620"/>
<organism evidence="7 8">
    <name type="scientific">Nocardia arthritidis</name>
    <dbReference type="NCBI Taxonomy" id="228602"/>
    <lineage>
        <taxon>Bacteria</taxon>
        <taxon>Bacillati</taxon>
        <taxon>Actinomycetota</taxon>
        <taxon>Actinomycetes</taxon>
        <taxon>Mycobacteriales</taxon>
        <taxon>Nocardiaceae</taxon>
        <taxon>Nocardia</taxon>
    </lineage>
</organism>
<dbReference type="GO" id="GO:0003955">
    <property type="term" value="F:NAD(P)H dehydrogenase (quinone) activity"/>
    <property type="evidence" value="ECO:0007669"/>
    <property type="project" value="TreeGrafter"/>
</dbReference>
<keyword evidence="4" id="KW-0274">FAD</keyword>
<keyword evidence="3" id="KW-0285">Flavoprotein</keyword>
<dbReference type="AlphaFoldDB" id="A0A6G9YTS8"/>
<sequence>MKHRIVILGAGYSGAITAGRLAKRLHPDDVEITVVNADSEFVERVRMHQLASGQRLPARPLRNVFAGTGIRFRQARVTAVDVDGGTVGILGEHGAETLGYDTLVYALGSTVADCGVPGVAEYGYHVASKQAALRLRARLGELAPGAAVLVVGGGLTGIEAATELAEARPDLRVTIAARGGVGDWLDEKAQRHLRRAFERLGIKVEECAEITRVEAAGAVTATGRIPAEMIVWTAGFAVHPIAAATTLAVSDTGRIVVDATMRSVSHPDVYAVGDAAFAEGVGGKPLRMGCATATPMAWQGADALAARLTGRKVSAAPIGYANQCISLGRRDGIVQRVTPEDEPTSVVITGRLGARIKEFICAATAWSIMHPTLMVPSRRRHLVPEVDMAIASTIRHLR</sequence>
<evidence type="ECO:0000256" key="4">
    <source>
        <dbReference type="ARBA" id="ARBA00022827"/>
    </source>
</evidence>
<dbReference type="PANTHER" id="PTHR42913">
    <property type="entry name" value="APOPTOSIS-INDUCING FACTOR 1"/>
    <property type="match status" value="1"/>
</dbReference>
<dbReference type="PANTHER" id="PTHR42913:SF3">
    <property type="entry name" value="64 KDA MITOCHONDRIAL NADH DEHYDROGENASE (EUROFUNG)"/>
    <property type="match status" value="1"/>
</dbReference>
<keyword evidence="8" id="KW-1185">Reference proteome</keyword>
<feature type="domain" description="FAD/NAD(P)-binding" evidence="6">
    <location>
        <begin position="4"/>
        <end position="298"/>
    </location>
</feature>
<dbReference type="EMBL" id="CP046172">
    <property type="protein sequence ID" value="QIS16527.1"/>
    <property type="molecule type" value="Genomic_DNA"/>
</dbReference>
<dbReference type="Proteomes" id="UP000503540">
    <property type="component" value="Chromosome"/>
</dbReference>
<protein>
    <submittedName>
        <fullName evidence="7">Oxidoreductase</fullName>
    </submittedName>
</protein>
<proteinExistence type="inferred from homology"/>
<accession>A0A6G9YTS8</accession>
<evidence type="ECO:0000256" key="5">
    <source>
        <dbReference type="ARBA" id="ARBA00023002"/>
    </source>
</evidence>
<gene>
    <name evidence="7" type="ORF">F5544_43620</name>
</gene>
<dbReference type="InterPro" id="IPR036188">
    <property type="entry name" value="FAD/NAD-bd_sf"/>
</dbReference>
<name>A0A6G9YTS8_9NOCA</name>
<evidence type="ECO:0000313" key="8">
    <source>
        <dbReference type="Proteomes" id="UP000503540"/>
    </source>
</evidence>
<dbReference type="Pfam" id="PF07992">
    <property type="entry name" value="Pyr_redox_2"/>
    <property type="match status" value="1"/>
</dbReference>
<evidence type="ECO:0000256" key="1">
    <source>
        <dbReference type="ARBA" id="ARBA00001974"/>
    </source>
</evidence>
<evidence type="ECO:0000259" key="6">
    <source>
        <dbReference type="Pfam" id="PF07992"/>
    </source>
</evidence>
<evidence type="ECO:0000256" key="3">
    <source>
        <dbReference type="ARBA" id="ARBA00022630"/>
    </source>
</evidence>
<dbReference type="PRINTS" id="PR00411">
    <property type="entry name" value="PNDRDTASEI"/>
</dbReference>